<dbReference type="InterPro" id="IPR054283">
    <property type="entry name" value="DUF7017"/>
</dbReference>
<dbReference type="Pfam" id="PF22860">
    <property type="entry name" value="DUF7017"/>
    <property type="match status" value="1"/>
</dbReference>
<evidence type="ECO:0000313" key="3">
    <source>
        <dbReference type="Proteomes" id="UP000603295"/>
    </source>
</evidence>
<dbReference type="RefSeq" id="WP_153709257.1">
    <property type="nucleotide sequence ID" value="NZ_BMDS01000001.1"/>
</dbReference>
<name>A0ABQ2C292_9LACO</name>
<dbReference type="EMBL" id="BMDS01000001">
    <property type="protein sequence ID" value="GGI62461.1"/>
    <property type="molecule type" value="Genomic_DNA"/>
</dbReference>
<keyword evidence="3" id="KW-1185">Reference proteome</keyword>
<feature type="domain" description="TOTE conflict systems S1/CSD-like" evidence="1">
    <location>
        <begin position="573"/>
        <end position="627"/>
    </location>
</feature>
<proteinExistence type="predicted"/>
<protein>
    <recommendedName>
        <fullName evidence="1">TOTE conflict systems S1/CSD-like domain-containing protein</fullName>
    </recommendedName>
</protein>
<reference evidence="3" key="1">
    <citation type="journal article" date="2019" name="Int. J. Syst. Evol. Microbiol.">
        <title>The Global Catalogue of Microorganisms (GCM) 10K type strain sequencing project: providing services to taxonomists for standard genome sequencing and annotation.</title>
        <authorList>
            <consortium name="The Broad Institute Genomics Platform"/>
            <consortium name="The Broad Institute Genome Sequencing Center for Infectious Disease"/>
            <person name="Wu L."/>
            <person name="Ma J."/>
        </authorList>
    </citation>
    <scope>NUCLEOTIDE SEQUENCE [LARGE SCALE GENOMIC DNA]</scope>
    <source>
        <strain evidence="3">CCM 8609</strain>
    </source>
</reference>
<organism evidence="2 3">
    <name type="scientific">Limosilactobacillus caviae</name>
    <dbReference type="NCBI Taxonomy" id="1769424"/>
    <lineage>
        <taxon>Bacteria</taxon>
        <taxon>Bacillati</taxon>
        <taxon>Bacillota</taxon>
        <taxon>Bacilli</taxon>
        <taxon>Lactobacillales</taxon>
        <taxon>Lactobacillaceae</taxon>
        <taxon>Limosilactobacillus</taxon>
    </lineage>
</organism>
<accession>A0ABQ2C292</accession>
<dbReference type="InterPro" id="IPR054427">
    <property type="entry name" value="S1CSD-TOTE-2"/>
</dbReference>
<sequence>MNEENTQERISRIKELRDNYKGSNDINELNQAYKECQKADDQGIDVSWQFPWVMYDYLKRLADENIRSYLHTLDVIKNKGFFTNGSIPLTVQKNFIIAVQNNICWVAWKLKEKQDYPNLFALYERGFKYFADFDERLIENTKLFHRDKSQYYGKQGFFEALVNTLVTSADLPKNQADLDVLISRLQQVDEYFNKKHVPYYYFLVTKITRTISGLTWNYYKSQNEELLNSSVKAYLRLGLNFPEDTKIVNIILPLIQKYHGKDDKYCDNYPGNFTKVIDLLDLGNFSTEDYEKYQIEDGKKYPGLAERTVTSYLKAQSKSYSHTSQQVKEISAKVIPILEKHNDYTWAIYFYCQILIQGGFYDNARKIGLQLVKNNIANPNMWGLLATAWQENFTMKMACLYQACTRGTMSQNVRKNFIDGLIALKDPNYYPIAKREISQLKNKEQVQQYKSFEWFNDTKEASKNDIIPQLDVVVSKLLYPDAEPCRFYVDWQNEHNYWVVIPNAKSKLFVRRKIRKKLVDKKLKTNQGYSAVLISYDDDSTKVKYVGAVNEVRDDEFTKLYIKEDCGVFSAVRDFGFIVKDNQAFDEDYFCNSKIVKENNLRNYDTIKFLAKYSFDKKNEKWKWGYYKILAVNHANPAEFKRIFQGTTTIKKNRTGHAFAFVDDGDDSCYVSGDLLTKAGIEFNRDSSTTDFNSHDQLSLKLLAEKKYNDRRKKWEWAASSIQEVNKGVK</sequence>
<evidence type="ECO:0000313" key="2">
    <source>
        <dbReference type="EMBL" id="GGI62461.1"/>
    </source>
</evidence>
<gene>
    <name evidence="2" type="ORF">GCM10011459_02950</name>
</gene>
<evidence type="ECO:0000259" key="1">
    <source>
        <dbReference type="Pfam" id="PF22707"/>
    </source>
</evidence>
<dbReference type="Pfam" id="PF22707">
    <property type="entry name" value="S1CSD-TOTE-2"/>
    <property type="match status" value="1"/>
</dbReference>
<comment type="caution">
    <text evidence="2">The sequence shown here is derived from an EMBL/GenBank/DDBJ whole genome shotgun (WGS) entry which is preliminary data.</text>
</comment>
<dbReference type="Proteomes" id="UP000603295">
    <property type="component" value="Unassembled WGS sequence"/>
</dbReference>